<proteinExistence type="predicted"/>
<evidence type="ECO:0000256" key="1">
    <source>
        <dbReference type="SAM" id="Phobius"/>
    </source>
</evidence>
<keyword evidence="1" id="KW-0812">Transmembrane</keyword>
<evidence type="ECO:0000313" key="2">
    <source>
        <dbReference type="EMBL" id="KAK4229223.1"/>
    </source>
</evidence>
<evidence type="ECO:0000313" key="3">
    <source>
        <dbReference type="Proteomes" id="UP001301958"/>
    </source>
</evidence>
<dbReference type="Proteomes" id="UP001301958">
    <property type="component" value="Unassembled WGS sequence"/>
</dbReference>
<dbReference type="EMBL" id="MU865310">
    <property type="protein sequence ID" value="KAK4229223.1"/>
    <property type="molecule type" value="Genomic_DNA"/>
</dbReference>
<reference evidence="2" key="2">
    <citation type="submission" date="2023-05" db="EMBL/GenBank/DDBJ databases">
        <authorList>
            <consortium name="Lawrence Berkeley National Laboratory"/>
            <person name="Steindorff A."/>
            <person name="Hensen N."/>
            <person name="Bonometti L."/>
            <person name="Westerberg I."/>
            <person name="Brannstrom I.O."/>
            <person name="Guillou S."/>
            <person name="Cros-Aarteil S."/>
            <person name="Calhoun S."/>
            <person name="Haridas S."/>
            <person name="Kuo A."/>
            <person name="Mondo S."/>
            <person name="Pangilinan J."/>
            <person name="Riley R."/>
            <person name="Labutti K."/>
            <person name="Andreopoulos B."/>
            <person name="Lipzen A."/>
            <person name="Chen C."/>
            <person name="Yanf M."/>
            <person name="Daum C."/>
            <person name="Ng V."/>
            <person name="Clum A."/>
            <person name="Ohm R."/>
            <person name="Martin F."/>
            <person name="Silar P."/>
            <person name="Natvig D."/>
            <person name="Lalanne C."/>
            <person name="Gautier V."/>
            <person name="Ament-Velasquez S.L."/>
            <person name="Kruys A."/>
            <person name="Hutchinson M.I."/>
            <person name="Powell A.J."/>
            <person name="Barry K."/>
            <person name="Miller A.N."/>
            <person name="Grigoriev I.V."/>
            <person name="Debuchy R."/>
            <person name="Gladieux P."/>
            <person name="Thoren M.H."/>
            <person name="Johannesson H."/>
        </authorList>
    </citation>
    <scope>NUCLEOTIDE SEQUENCE</scope>
    <source>
        <strain evidence="2">CBS 990.96</strain>
    </source>
</reference>
<feature type="transmembrane region" description="Helical" evidence="1">
    <location>
        <begin position="6"/>
        <end position="25"/>
    </location>
</feature>
<accession>A0AAN7BUH2</accession>
<feature type="transmembrane region" description="Helical" evidence="1">
    <location>
        <begin position="37"/>
        <end position="58"/>
    </location>
</feature>
<sequence>MPSTVSWLAGLAALCSLASMGFAVFRMDAYRRGIMVNGDTIAMLICSIWSILVLSYMGLGPRFFPIRFSSRATVFMEWLAAVWWFEAFLSAMFGWLCTLHVCSGPEVTVDRISSAANCCLFAAIAVRDSFALDKTGMISLLQKKERSVV</sequence>
<gene>
    <name evidence="2" type="ORF">QBC38DRAFT_472905</name>
</gene>
<organism evidence="2 3">
    <name type="scientific">Podospora fimiseda</name>
    <dbReference type="NCBI Taxonomy" id="252190"/>
    <lineage>
        <taxon>Eukaryota</taxon>
        <taxon>Fungi</taxon>
        <taxon>Dikarya</taxon>
        <taxon>Ascomycota</taxon>
        <taxon>Pezizomycotina</taxon>
        <taxon>Sordariomycetes</taxon>
        <taxon>Sordariomycetidae</taxon>
        <taxon>Sordariales</taxon>
        <taxon>Podosporaceae</taxon>
        <taxon>Podospora</taxon>
    </lineage>
</organism>
<comment type="caution">
    <text evidence="2">The sequence shown here is derived from an EMBL/GenBank/DDBJ whole genome shotgun (WGS) entry which is preliminary data.</text>
</comment>
<reference evidence="2" key="1">
    <citation type="journal article" date="2023" name="Mol. Phylogenet. Evol.">
        <title>Genome-scale phylogeny and comparative genomics of the fungal order Sordariales.</title>
        <authorList>
            <person name="Hensen N."/>
            <person name="Bonometti L."/>
            <person name="Westerberg I."/>
            <person name="Brannstrom I.O."/>
            <person name="Guillou S."/>
            <person name="Cros-Aarteil S."/>
            <person name="Calhoun S."/>
            <person name="Haridas S."/>
            <person name="Kuo A."/>
            <person name="Mondo S."/>
            <person name="Pangilinan J."/>
            <person name="Riley R."/>
            <person name="LaButti K."/>
            <person name="Andreopoulos B."/>
            <person name="Lipzen A."/>
            <person name="Chen C."/>
            <person name="Yan M."/>
            <person name="Daum C."/>
            <person name="Ng V."/>
            <person name="Clum A."/>
            <person name="Steindorff A."/>
            <person name="Ohm R.A."/>
            <person name="Martin F."/>
            <person name="Silar P."/>
            <person name="Natvig D.O."/>
            <person name="Lalanne C."/>
            <person name="Gautier V."/>
            <person name="Ament-Velasquez S.L."/>
            <person name="Kruys A."/>
            <person name="Hutchinson M.I."/>
            <person name="Powell A.J."/>
            <person name="Barry K."/>
            <person name="Miller A.N."/>
            <person name="Grigoriev I.V."/>
            <person name="Debuchy R."/>
            <person name="Gladieux P."/>
            <person name="Hiltunen Thoren M."/>
            <person name="Johannesson H."/>
        </authorList>
    </citation>
    <scope>NUCLEOTIDE SEQUENCE</scope>
    <source>
        <strain evidence="2">CBS 990.96</strain>
    </source>
</reference>
<name>A0AAN7BUH2_9PEZI</name>
<feature type="transmembrane region" description="Helical" evidence="1">
    <location>
        <begin position="78"/>
        <end position="102"/>
    </location>
</feature>
<keyword evidence="1" id="KW-1133">Transmembrane helix</keyword>
<evidence type="ECO:0008006" key="4">
    <source>
        <dbReference type="Google" id="ProtNLM"/>
    </source>
</evidence>
<dbReference type="AlphaFoldDB" id="A0AAN7BUH2"/>
<keyword evidence="1" id="KW-0472">Membrane</keyword>
<protein>
    <recommendedName>
        <fullName evidence="4">MARVEL domain-containing protein</fullName>
    </recommendedName>
</protein>
<keyword evidence="3" id="KW-1185">Reference proteome</keyword>